<accession>A0AA37U0K8</accession>
<dbReference type="AlphaFoldDB" id="A0AA37U0K8"/>
<protein>
    <recommendedName>
        <fullName evidence="7">EamA domain-containing protein</fullName>
    </recommendedName>
</protein>
<feature type="domain" description="EamA" evidence="7">
    <location>
        <begin position="9"/>
        <end position="138"/>
    </location>
</feature>
<keyword evidence="3 6" id="KW-0812">Transmembrane</keyword>
<keyword evidence="5 6" id="KW-0472">Membrane</keyword>
<feature type="domain" description="EamA" evidence="7">
    <location>
        <begin position="152"/>
        <end position="283"/>
    </location>
</feature>
<keyword evidence="2" id="KW-1003">Cell membrane</keyword>
<dbReference type="EMBL" id="BSPO01000003">
    <property type="protein sequence ID" value="GLS84431.1"/>
    <property type="molecule type" value="Genomic_DNA"/>
</dbReference>
<evidence type="ECO:0000256" key="3">
    <source>
        <dbReference type="ARBA" id="ARBA00022692"/>
    </source>
</evidence>
<gene>
    <name evidence="8" type="ORF">GCM10007894_24080</name>
</gene>
<dbReference type="InterPro" id="IPR000620">
    <property type="entry name" value="EamA_dom"/>
</dbReference>
<evidence type="ECO:0000256" key="5">
    <source>
        <dbReference type="ARBA" id="ARBA00023136"/>
    </source>
</evidence>
<sequence>MRIKPDPRLALLIATLLWASSFIALKFAFQVYPPNWVIAGRMLVALLCFSLFYKQILKFQYRSGDWKLLLLMSFCEPCLYFVLESQALLYTSASQAGMMTAMAPILTAIVAYVFIKERLNRRGMLGFLLAMVGVIWLSLAGESDEHAPNPLLGNLLELAAMLAAAIYAVCLKLLCQRYSALTLTALQALVGSLFFVPLALYSGGEWQLHRDGLLAILYLGAFVTLGAYLLYNYAISQIPLTQAVVYINLIPVFTLVLAFVLLGERLTPWQMLGAGLVLIGVVIAQPKKSTQQPEH</sequence>
<feature type="transmembrane region" description="Helical" evidence="6">
    <location>
        <begin position="268"/>
        <end position="284"/>
    </location>
</feature>
<feature type="transmembrane region" description="Helical" evidence="6">
    <location>
        <begin position="243"/>
        <end position="262"/>
    </location>
</feature>
<reference evidence="8 9" key="1">
    <citation type="journal article" date="2014" name="Int. J. Syst. Evol. Microbiol.">
        <title>Complete genome sequence of Corynebacterium casei LMG S-19264T (=DSM 44701T), isolated from a smear-ripened cheese.</title>
        <authorList>
            <consortium name="US DOE Joint Genome Institute (JGI-PGF)"/>
            <person name="Walter F."/>
            <person name="Albersmeier A."/>
            <person name="Kalinowski J."/>
            <person name="Ruckert C."/>
        </authorList>
    </citation>
    <scope>NUCLEOTIDE SEQUENCE [LARGE SCALE GENOMIC DNA]</scope>
    <source>
        <strain evidence="8 9">NBRC 112785</strain>
    </source>
</reference>
<dbReference type="GO" id="GO:0005886">
    <property type="term" value="C:plasma membrane"/>
    <property type="evidence" value="ECO:0007669"/>
    <property type="project" value="UniProtKB-SubCell"/>
</dbReference>
<dbReference type="SUPFAM" id="SSF103481">
    <property type="entry name" value="Multidrug resistance efflux transporter EmrE"/>
    <property type="match status" value="2"/>
</dbReference>
<evidence type="ECO:0000313" key="8">
    <source>
        <dbReference type="EMBL" id="GLS84431.1"/>
    </source>
</evidence>
<dbReference type="InterPro" id="IPR051258">
    <property type="entry name" value="Diverse_Substrate_Transporter"/>
</dbReference>
<evidence type="ECO:0000256" key="2">
    <source>
        <dbReference type="ARBA" id="ARBA00022475"/>
    </source>
</evidence>
<dbReference type="Pfam" id="PF00892">
    <property type="entry name" value="EamA"/>
    <property type="match status" value="2"/>
</dbReference>
<dbReference type="RefSeq" id="WP_198950935.1">
    <property type="nucleotide sequence ID" value="NZ_BSPO01000003.1"/>
</dbReference>
<evidence type="ECO:0000259" key="7">
    <source>
        <dbReference type="Pfam" id="PF00892"/>
    </source>
</evidence>
<evidence type="ECO:0000313" key="9">
    <source>
        <dbReference type="Proteomes" id="UP001157439"/>
    </source>
</evidence>
<feature type="transmembrane region" description="Helical" evidence="6">
    <location>
        <begin position="68"/>
        <end position="90"/>
    </location>
</feature>
<name>A0AA37U0K8_9GAMM</name>
<dbReference type="PANTHER" id="PTHR42920:SF11">
    <property type="entry name" value="INNER MEMBRANE PROTEIN YTFF"/>
    <property type="match status" value="1"/>
</dbReference>
<feature type="transmembrane region" description="Helical" evidence="6">
    <location>
        <begin position="96"/>
        <end position="115"/>
    </location>
</feature>
<keyword evidence="9" id="KW-1185">Reference proteome</keyword>
<evidence type="ECO:0000256" key="1">
    <source>
        <dbReference type="ARBA" id="ARBA00004651"/>
    </source>
</evidence>
<organism evidence="8 9">
    <name type="scientific">Paraferrimonas haliotis</name>
    <dbReference type="NCBI Taxonomy" id="2013866"/>
    <lineage>
        <taxon>Bacteria</taxon>
        <taxon>Pseudomonadati</taxon>
        <taxon>Pseudomonadota</taxon>
        <taxon>Gammaproteobacteria</taxon>
        <taxon>Alteromonadales</taxon>
        <taxon>Ferrimonadaceae</taxon>
        <taxon>Paraferrimonas</taxon>
    </lineage>
</organism>
<dbReference type="Gene3D" id="1.10.3730.20">
    <property type="match status" value="2"/>
</dbReference>
<feature type="transmembrane region" description="Helical" evidence="6">
    <location>
        <begin position="38"/>
        <end position="56"/>
    </location>
</feature>
<dbReference type="Proteomes" id="UP001157439">
    <property type="component" value="Unassembled WGS sequence"/>
</dbReference>
<comment type="subcellular location">
    <subcellularLocation>
        <location evidence="1">Cell membrane</location>
        <topology evidence="1">Multi-pass membrane protein</topology>
    </subcellularLocation>
</comment>
<dbReference type="PANTHER" id="PTHR42920">
    <property type="entry name" value="OS03G0707200 PROTEIN-RELATED"/>
    <property type="match status" value="1"/>
</dbReference>
<feature type="transmembrane region" description="Helical" evidence="6">
    <location>
        <begin position="122"/>
        <end position="139"/>
    </location>
</feature>
<keyword evidence="4 6" id="KW-1133">Transmembrane helix</keyword>
<comment type="caution">
    <text evidence="8">The sequence shown here is derived from an EMBL/GenBank/DDBJ whole genome shotgun (WGS) entry which is preliminary data.</text>
</comment>
<proteinExistence type="predicted"/>
<dbReference type="InterPro" id="IPR037185">
    <property type="entry name" value="EmrE-like"/>
</dbReference>
<feature type="transmembrane region" description="Helical" evidence="6">
    <location>
        <begin position="151"/>
        <end position="171"/>
    </location>
</feature>
<feature type="transmembrane region" description="Helical" evidence="6">
    <location>
        <begin position="178"/>
        <end position="200"/>
    </location>
</feature>
<evidence type="ECO:0000256" key="6">
    <source>
        <dbReference type="SAM" id="Phobius"/>
    </source>
</evidence>
<feature type="transmembrane region" description="Helical" evidence="6">
    <location>
        <begin position="212"/>
        <end position="231"/>
    </location>
</feature>
<evidence type="ECO:0000256" key="4">
    <source>
        <dbReference type="ARBA" id="ARBA00022989"/>
    </source>
</evidence>